<gene>
    <name evidence="4" type="ORF">ACFFRH_40520</name>
</gene>
<dbReference type="PANTHER" id="PTHR11487:SF0">
    <property type="entry name" value="S-ACYL FATTY ACID SYNTHASE THIOESTERASE, MEDIUM CHAIN"/>
    <property type="match status" value="1"/>
</dbReference>
<name>A0ABV5TRN9_9ACTN</name>
<feature type="domain" description="Thioesterase TesA-like" evidence="3">
    <location>
        <begin position="18"/>
        <end position="240"/>
    </location>
</feature>
<dbReference type="Gene3D" id="3.40.50.1820">
    <property type="entry name" value="alpha/beta hydrolase"/>
    <property type="match status" value="1"/>
</dbReference>
<keyword evidence="5" id="KW-1185">Reference proteome</keyword>
<proteinExistence type="inferred from homology"/>
<keyword evidence="2" id="KW-0378">Hydrolase</keyword>
<accession>A0ABV5TRN9</accession>
<evidence type="ECO:0000313" key="5">
    <source>
        <dbReference type="Proteomes" id="UP001589610"/>
    </source>
</evidence>
<dbReference type="SMART" id="SM00824">
    <property type="entry name" value="PKS_TE"/>
    <property type="match status" value="1"/>
</dbReference>
<protein>
    <submittedName>
        <fullName evidence="4">Thioesterase II family protein</fullName>
    </submittedName>
</protein>
<evidence type="ECO:0000256" key="1">
    <source>
        <dbReference type="ARBA" id="ARBA00007169"/>
    </source>
</evidence>
<dbReference type="EMBL" id="JBHMBS010000039">
    <property type="protein sequence ID" value="MFB9681794.1"/>
    <property type="molecule type" value="Genomic_DNA"/>
</dbReference>
<dbReference type="InterPro" id="IPR012223">
    <property type="entry name" value="TEII"/>
</dbReference>
<dbReference type="PANTHER" id="PTHR11487">
    <property type="entry name" value="THIOESTERASE"/>
    <property type="match status" value="1"/>
</dbReference>
<evidence type="ECO:0000259" key="3">
    <source>
        <dbReference type="SMART" id="SM00824"/>
    </source>
</evidence>
<dbReference type="InterPro" id="IPR001031">
    <property type="entry name" value="Thioesterase"/>
</dbReference>
<evidence type="ECO:0000313" key="4">
    <source>
        <dbReference type="EMBL" id="MFB9681794.1"/>
    </source>
</evidence>
<comment type="similarity">
    <text evidence="1">Belongs to the thioesterase family.</text>
</comment>
<reference evidence="4 5" key="1">
    <citation type="submission" date="2024-09" db="EMBL/GenBank/DDBJ databases">
        <authorList>
            <person name="Sun Q."/>
            <person name="Mori K."/>
        </authorList>
    </citation>
    <scope>NUCLEOTIDE SEQUENCE [LARGE SCALE GENOMIC DNA]</scope>
    <source>
        <strain evidence="4 5">JCM 3028</strain>
    </source>
</reference>
<dbReference type="Pfam" id="PF00975">
    <property type="entry name" value="Thioesterase"/>
    <property type="match status" value="1"/>
</dbReference>
<dbReference type="SUPFAM" id="SSF53474">
    <property type="entry name" value="alpha/beta-Hydrolases"/>
    <property type="match status" value="1"/>
</dbReference>
<dbReference type="Proteomes" id="UP001589610">
    <property type="component" value="Unassembled WGS sequence"/>
</dbReference>
<dbReference type="RefSeq" id="WP_386163096.1">
    <property type="nucleotide sequence ID" value="NZ_JBHMBS010000039.1"/>
</dbReference>
<evidence type="ECO:0000256" key="2">
    <source>
        <dbReference type="ARBA" id="ARBA00022801"/>
    </source>
</evidence>
<sequence>MSWLRCAFPRPGATTRLFCFTHAGGSATAYRAWSELLPASVELHATQLPGRADRFNEPLPDDMDRLADEVTASMLPLLDRRFALFGHSMGATLAYEVTRRLEARGIAPARLFVSGARAPHDPRDRPSISEYDDDRFVAEIARLGGTEVEVLSHRAMREIILPYVRADFRLVEAYRHRPGPPLHTPISAFVSDADPVVTPVQAKSWEARTSSDFSLTVFPGDHFYLQPRRAAVVEEMARTLTG</sequence>
<organism evidence="4 5">
    <name type="scientific">Streptosporangium vulgare</name>
    <dbReference type="NCBI Taxonomy" id="46190"/>
    <lineage>
        <taxon>Bacteria</taxon>
        <taxon>Bacillati</taxon>
        <taxon>Actinomycetota</taxon>
        <taxon>Actinomycetes</taxon>
        <taxon>Streptosporangiales</taxon>
        <taxon>Streptosporangiaceae</taxon>
        <taxon>Streptosporangium</taxon>
    </lineage>
</organism>
<comment type="caution">
    <text evidence="4">The sequence shown here is derived from an EMBL/GenBank/DDBJ whole genome shotgun (WGS) entry which is preliminary data.</text>
</comment>
<dbReference type="InterPro" id="IPR020802">
    <property type="entry name" value="TesA-like"/>
</dbReference>
<dbReference type="InterPro" id="IPR029058">
    <property type="entry name" value="AB_hydrolase_fold"/>
</dbReference>